<evidence type="ECO:0000256" key="2">
    <source>
        <dbReference type="ARBA" id="ARBA00010531"/>
    </source>
</evidence>
<keyword evidence="11" id="KW-1185">Reference proteome</keyword>
<dbReference type="GeneTree" id="ENSGT00940000162168"/>
<keyword evidence="5" id="KW-0496">Mitochondrion</keyword>
<protein>
    <recommendedName>
        <fullName evidence="7">Large ribosomal subunit protein uL1m</fullName>
    </recommendedName>
    <alternativeName>
        <fullName evidence="8">39S ribosomal protein L1, mitochondrial</fullName>
    </alternativeName>
</protein>
<feature type="compositionally biased region" description="Basic and acidic residues" evidence="9">
    <location>
        <begin position="50"/>
        <end position="69"/>
    </location>
</feature>
<keyword evidence="3" id="KW-0809">Transit peptide</keyword>
<dbReference type="InterPro" id="IPR023674">
    <property type="entry name" value="Ribosomal_uL1-like"/>
</dbReference>
<gene>
    <name evidence="10" type="primary">MRPL1</name>
</gene>
<dbReference type="Gene3D" id="3.30.190.20">
    <property type="match status" value="1"/>
</dbReference>
<evidence type="ECO:0000256" key="5">
    <source>
        <dbReference type="ARBA" id="ARBA00023128"/>
    </source>
</evidence>
<evidence type="ECO:0000256" key="1">
    <source>
        <dbReference type="ARBA" id="ARBA00004173"/>
    </source>
</evidence>
<dbReference type="PANTHER" id="PTHR36427:SF3">
    <property type="entry name" value="LARGE RIBOSOMAL SUBUNIT PROTEIN UL1M"/>
    <property type="match status" value="1"/>
</dbReference>
<comment type="subcellular location">
    <subcellularLocation>
        <location evidence="1">Mitochondrion</location>
    </subcellularLocation>
</comment>
<dbReference type="Gene3D" id="3.40.50.790">
    <property type="match status" value="1"/>
</dbReference>
<evidence type="ECO:0000256" key="3">
    <source>
        <dbReference type="ARBA" id="ARBA00022946"/>
    </source>
</evidence>
<dbReference type="PANTHER" id="PTHR36427">
    <property type="entry name" value="54S RIBOSOMAL PROTEIN L1, MITOCHONDRIAL"/>
    <property type="match status" value="1"/>
</dbReference>
<evidence type="ECO:0000256" key="4">
    <source>
        <dbReference type="ARBA" id="ARBA00022980"/>
    </source>
</evidence>
<reference evidence="10 11" key="1">
    <citation type="journal article" date="2010" name="Nature">
        <title>The genome of a songbird.</title>
        <authorList>
            <person name="Warren W.C."/>
            <person name="Clayton D.F."/>
            <person name="Ellegren H."/>
            <person name="Arnold A.P."/>
            <person name="Hillier L.W."/>
            <person name="Kunstner A."/>
            <person name="Searle S."/>
            <person name="White S."/>
            <person name="Vilella A.J."/>
            <person name="Fairley S."/>
            <person name="Heger A."/>
            <person name="Kong L."/>
            <person name="Ponting C.P."/>
            <person name="Jarvis E.D."/>
            <person name="Mello C.V."/>
            <person name="Minx P."/>
            <person name="Lovell P."/>
            <person name="Velho T.A."/>
            <person name="Ferris M."/>
            <person name="Balakrishnan C.N."/>
            <person name="Sinha S."/>
            <person name="Blatti C."/>
            <person name="London S.E."/>
            <person name="Li Y."/>
            <person name="Lin Y.C."/>
            <person name="George J."/>
            <person name="Sweedler J."/>
            <person name="Southey B."/>
            <person name="Gunaratne P."/>
            <person name="Watson M."/>
            <person name="Nam K."/>
            <person name="Backstrom N."/>
            <person name="Smeds L."/>
            <person name="Nabholz B."/>
            <person name="Itoh Y."/>
            <person name="Whitney O."/>
            <person name="Pfenning A.R."/>
            <person name="Howard J."/>
            <person name="Volker M."/>
            <person name="Skinner B.M."/>
            <person name="Griffin D.K."/>
            <person name="Ye L."/>
            <person name="McLaren W.M."/>
            <person name="Flicek P."/>
            <person name="Quesada V."/>
            <person name="Velasco G."/>
            <person name="Lopez-Otin C."/>
            <person name="Puente X.S."/>
            <person name="Olender T."/>
            <person name="Lancet D."/>
            <person name="Smit A.F."/>
            <person name="Hubley R."/>
            <person name="Konkel M.K."/>
            <person name="Walker J.A."/>
            <person name="Batzer M.A."/>
            <person name="Gu W."/>
            <person name="Pollock D.D."/>
            <person name="Chen L."/>
            <person name="Cheng Z."/>
            <person name="Eichler E.E."/>
            <person name="Stapley J."/>
            <person name="Slate J."/>
            <person name="Ekblom R."/>
            <person name="Birkhead T."/>
            <person name="Burke T."/>
            <person name="Burt D."/>
            <person name="Scharff C."/>
            <person name="Adam I."/>
            <person name="Richard H."/>
            <person name="Sultan M."/>
            <person name="Soldatov A."/>
            <person name="Lehrach H."/>
            <person name="Edwards S.V."/>
            <person name="Yang S.P."/>
            <person name="Li X."/>
            <person name="Graves T."/>
            <person name="Fulton L."/>
            <person name="Nelson J."/>
            <person name="Chinwalla A."/>
            <person name="Hou S."/>
            <person name="Mardis E.R."/>
            <person name="Wilson R.K."/>
        </authorList>
    </citation>
    <scope>NUCLEOTIDE SEQUENCE [LARGE SCALE GENOMIC DNA]</scope>
</reference>
<dbReference type="CTD" id="65008"/>
<dbReference type="InterPro" id="IPR028364">
    <property type="entry name" value="Ribosomal_uL1/biogenesis"/>
</dbReference>
<dbReference type="InterPro" id="IPR016095">
    <property type="entry name" value="Ribosomal_uL1_3-a/b-sand"/>
</dbReference>
<dbReference type="GO" id="GO:1990904">
    <property type="term" value="C:ribonucleoprotein complex"/>
    <property type="evidence" value="ECO:0007669"/>
    <property type="project" value="UniProtKB-KW"/>
</dbReference>
<keyword evidence="4" id="KW-0689">Ribosomal protein</keyword>
<accession>H0YU27</accession>
<evidence type="ECO:0000313" key="11">
    <source>
        <dbReference type="Proteomes" id="UP000007754"/>
    </source>
</evidence>
<evidence type="ECO:0000256" key="8">
    <source>
        <dbReference type="ARBA" id="ARBA00077483"/>
    </source>
</evidence>
<evidence type="ECO:0000256" key="6">
    <source>
        <dbReference type="ARBA" id="ARBA00023274"/>
    </source>
</evidence>
<reference evidence="10" key="2">
    <citation type="submission" date="2025-08" db="UniProtKB">
        <authorList>
            <consortium name="Ensembl"/>
        </authorList>
    </citation>
    <scope>IDENTIFICATION</scope>
</reference>
<dbReference type="AlphaFoldDB" id="H0YU27"/>
<dbReference type="GO" id="GO:0005743">
    <property type="term" value="C:mitochondrial inner membrane"/>
    <property type="evidence" value="ECO:0007669"/>
    <property type="project" value="UniProtKB-ARBA"/>
</dbReference>
<reference evidence="10" key="3">
    <citation type="submission" date="2025-09" db="UniProtKB">
        <authorList>
            <consortium name="Ensembl"/>
        </authorList>
    </citation>
    <scope>IDENTIFICATION</scope>
</reference>
<evidence type="ECO:0000256" key="9">
    <source>
        <dbReference type="SAM" id="MobiDB-lite"/>
    </source>
</evidence>
<organism evidence="10 11">
    <name type="scientific">Taeniopygia guttata</name>
    <name type="common">Zebra finch</name>
    <name type="synonym">Poephila guttata</name>
    <dbReference type="NCBI Taxonomy" id="59729"/>
    <lineage>
        <taxon>Eukaryota</taxon>
        <taxon>Metazoa</taxon>
        <taxon>Chordata</taxon>
        <taxon>Craniata</taxon>
        <taxon>Vertebrata</taxon>
        <taxon>Euteleostomi</taxon>
        <taxon>Archelosauria</taxon>
        <taxon>Archosauria</taxon>
        <taxon>Dinosauria</taxon>
        <taxon>Saurischia</taxon>
        <taxon>Theropoda</taxon>
        <taxon>Coelurosauria</taxon>
        <taxon>Aves</taxon>
        <taxon>Neognathae</taxon>
        <taxon>Neoaves</taxon>
        <taxon>Telluraves</taxon>
        <taxon>Australaves</taxon>
        <taxon>Passeriformes</taxon>
        <taxon>Passeroidea</taxon>
        <taxon>Estrildidae</taxon>
        <taxon>Estrildinae</taxon>
        <taxon>Taeniopygia</taxon>
    </lineage>
</organism>
<evidence type="ECO:0000313" key="10">
    <source>
        <dbReference type="Ensembl" id="ENSTGUP00000001795.2"/>
    </source>
</evidence>
<keyword evidence="6" id="KW-0687">Ribonucleoprotein</keyword>
<dbReference type="GO" id="GO:0005840">
    <property type="term" value="C:ribosome"/>
    <property type="evidence" value="ECO:0007669"/>
    <property type="project" value="UniProtKB-KW"/>
</dbReference>
<evidence type="ECO:0000256" key="7">
    <source>
        <dbReference type="ARBA" id="ARBA00035212"/>
    </source>
</evidence>
<feature type="region of interest" description="Disordered" evidence="9">
    <location>
        <begin position="45"/>
        <end position="77"/>
    </location>
</feature>
<name>H0YU27_TAEGU</name>
<feature type="region of interest" description="Disordered" evidence="9">
    <location>
        <begin position="311"/>
        <end position="337"/>
    </location>
</feature>
<dbReference type="SUPFAM" id="SSF56808">
    <property type="entry name" value="Ribosomal protein L1"/>
    <property type="match status" value="1"/>
</dbReference>
<dbReference type="STRING" id="59729.ENSTGUP00000025661"/>
<dbReference type="Pfam" id="PF00687">
    <property type="entry name" value="Ribosomal_L1"/>
    <property type="match status" value="1"/>
</dbReference>
<dbReference type="Ensembl" id="ENSTGUT00000001812.2">
    <property type="protein sequence ID" value="ENSTGUP00000001795.2"/>
    <property type="gene ID" value="ENSTGUG00000001739.2"/>
</dbReference>
<proteinExistence type="inferred from homology"/>
<dbReference type="Proteomes" id="UP000007754">
    <property type="component" value="Chromosome 4"/>
</dbReference>
<comment type="similarity">
    <text evidence="2">Belongs to the universal ribosomal protein uL1 family.</text>
</comment>
<sequence length="337" mass="38410">MAAPSARCLWRALSPRCGRILPGLEQRLAVPAVVSSVTSRPYAAAAAKTAKKDDKRSRQVKEKEKVKEKPRPRRRPLMSKPVDDVYLTWLYRRPSYGLEQAVAMLKRFQELDFTHPKQFVYINVFLDMALQKKKKVEPFSSGVTLPHRFTDEVNKVLVFTENEQEAEVAREHGAAIVGGVELIKWILEDEIQADFYVAVPAIIPKLIPLRNKLKKKYPSTRKNSLGSDIPKMVQFFRECHQYTVEDESVIKTRIARLDMPTEHIIANLKTIIHDICTFKPSNLDPIVQRLVIRSSTSEGLQLNLDGILPQVEKVEEKEEENAGDEDQQKPAQESVST</sequence>
<dbReference type="FunFam" id="3.40.50.790:FF:000003">
    <property type="entry name" value="39S ribosomal protein L1, mitochondrial"/>
    <property type="match status" value="1"/>
</dbReference>
<dbReference type="HOGENOM" id="CLU_074129_0_0_1"/>